<dbReference type="AlphaFoldDB" id="A0AAW0A3D1"/>
<gene>
    <name evidence="1" type="ORF">R3P38DRAFT_3285464</name>
</gene>
<proteinExistence type="predicted"/>
<keyword evidence="2" id="KW-1185">Reference proteome</keyword>
<accession>A0AAW0A3D1</accession>
<evidence type="ECO:0000313" key="2">
    <source>
        <dbReference type="Proteomes" id="UP001362999"/>
    </source>
</evidence>
<sequence length="237" mass="26654">MLFNAWVSLRTGSSSDNYSPDGKVGGDRLTGTIAVTVTRKNTWLTTALNPVFASDPRRLLALTSAISMAMAEKLVRPIAPPSARDVVLELLPRTQACVDSAHLLERDPQRLKVIRVSPRRRVVIIPTAIRMLANHARIGAQPKLVKNHPQFKSLVHLLWPEQSKVIDPGWSVAEGKFTDVNRAQGLLLGGASARLVKPCLTRDWFYLWVHFHRRDEHRPARIRDMLVVERMLFGTVH</sequence>
<name>A0AAW0A3D1_9AGAR</name>
<evidence type="ECO:0000313" key="1">
    <source>
        <dbReference type="EMBL" id="KAK7000617.1"/>
    </source>
</evidence>
<protein>
    <submittedName>
        <fullName evidence="1">Uncharacterized protein</fullName>
    </submittedName>
</protein>
<dbReference type="EMBL" id="JAWWNJ010000088">
    <property type="protein sequence ID" value="KAK7000617.1"/>
    <property type="molecule type" value="Genomic_DNA"/>
</dbReference>
<organism evidence="1 2">
    <name type="scientific">Favolaschia claudopus</name>
    <dbReference type="NCBI Taxonomy" id="2862362"/>
    <lineage>
        <taxon>Eukaryota</taxon>
        <taxon>Fungi</taxon>
        <taxon>Dikarya</taxon>
        <taxon>Basidiomycota</taxon>
        <taxon>Agaricomycotina</taxon>
        <taxon>Agaricomycetes</taxon>
        <taxon>Agaricomycetidae</taxon>
        <taxon>Agaricales</taxon>
        <taxon>Marasmiineae</taxon>
        <taxon>Mycenaceae</taxon>
        <taxon>Favolaschia</taxon>
    </lineage>
</organism>
<comment type="caution">
    <text evidence="1">The sequence shown here is derived from an EMBL/GenBank/DDBJ whole genome shotgun (WGS) entry which is preliminary data.</text>
</comment>
<dbReference type="Proteomes" id="UP001362999">
    <property type="component" value="Unassembled WGS sequence"/>
</dbReference>
<reference evidence="1 2" key="1">
    <citation type="journal article" date="2024" name="J Genomics">
        <title>Draft genome sequencing and assembly of Favolaschia claudopus CIRM-BRFM 2984 isolated from oak limbs.</title>
        <authorList>
            <person name="Navarro D."/>
            <person name="Drula E."/>
            <person name="Chaduli D."/>
            <person name="Cazenave R."/>
            <person name="Ahrendt S."/>
            <person name="Wang J."/>
            <person name="Lipzen A."/>
            <person name="Daum C."/>
            <person name="Barry K."/>
            <person name="Grigoriev I.V."/>
            <person name="Favel A."/>
            <person name="Rosso M.N."/>
            <person name="Martin F."/>
        </authorList>
    </citation>
    <scope>NUCLEOTIDE SEQUENCE [LARGE SCALE GENOMIC DNA]</scope>
    <source>
        <strain evidence="1 2">CIRM-BRFM 2984</strain>
    </source>
</reference>